<dbReference type="OrthoDB" id="161228at2759"/>
<reference evidence="2" key="1">
    <citation type="submission" date="2023-04" db="EMBL/GenBank/DDBJ databases">
        <title>Phytophthora lilii NBRC 32176.</title>
        <authorList>
            <person name="Ichikawa N."/>
            <person name="Sato H."/>
            <person name="Tonouchi N."/>
        </authorList>
    </citation>
    <scope>NUCLEOTIDE SEQUENCE</scope>
    <source>
        <strain evidence="2">NBRC 32176</strain>
    </source>
</reference>
<sequence>MQAPSSPTKRLPAPKSATSVWTAQLVATLWKLAVKRARKLRRQAQRAADNADVKYGSAIDAPASQTEPVGLDEASIMHEAARSMVASGVVSLADLEAITGFRVSKIDEGATSAAKDDDVCSEAATDTSDACSIADSDLSDNSFDDESLTGSPRAHLAKRLDSSKPTRRAPTSLRKPAKWVCVGYGRYVKAHE</sequence>
<evidence type="ECO:0000313" key="2">
    <source>
        <dbReference type="EMBL" id="GMF19459.1"/>
    </source>
</evidence>
<dbReference type="Proteomes" id="UP001165083">
    <property type="component" value="Unassembled WGS sequence"/>
</dbReference>
<name>A0A9W6TUC6_9STRA</name>
<feature type="region of interest" description="Disordered" evidence="1">
    <location>
        <begin position="140"/>
        <end position="174"/>
    </location>
</feature>
<accession>A0A9W6TUC6</accession>
<evidence type="ECO:0000256" key="1">
    <source>
        <dbReference type="SAM" id="MobiDB-lite"/>
    </source>
</evidence>
<gene>
    <name evidence="2" type="ORF">Plil01_000743600</name>
</gene>
<dbReference type="AlphaFoldDB" id="A0A9W6TUC6"/>
<comment type="caution">
    <text evidence="2">The sequence shown here is derived from an EMBL/GenBank/DDBJ whole genome shotgun (WGS) entry which is preliminary data.</text>
</comment>
<organism evidence="2 3">
    <name type="scientific">Phytophthora lilii</name>
    <dbReference type="NCBI Taxonomy" id="2077276"/>
    <lineage>
        <taxon>Eukaryota</taxon>
        <taxon>Sar</taxon>
        <taxon>Stramenopiles</taxon>
        <taxon>Oomycota</taxon>
        <taxon>Peronosporomycetes</taxon>
        <taxon>Peronosporales</taxon>
        <taxon>Peronosporaceae</taxon>
        <taxon>Phytophthora</taxon>
    </lineage>
</organism>
<keyword evidence="3" id="KW-1185">Reference proteome</keyword>
<protein>
    <submittedName>
        <fullName evidence="2">Unnamed protein product</fullName>
    </submittedName>
</protein>
<evidence type="ECO:0000313" key="3">
    <source>
        <dbReference type="Proteomes" id="UP001165083"/>
    </source>
</evidence>
<proteinExistence type="predicted"/>
<dbReference type="EMBL" id="BSXW01000344">
    <property type="protein sequence ID" value="GMF19459.1"/>
    <property type="molecule type" value="Genomic_DNA"/>
</dbReference>